<organism evidence="7 8">
    <name type="scientific">Cohnella thailandensis</name>
    <dbReference type="NCBI Taxonomy" id="557557"/>
    <lineage>
        <taxon>Bacteria</taxon>
        <taxon>Bacillati</taxon>
        <taxon>Bacillota</taxon>
        <taxon>Bacilli</taxon>
        <taxon>Bacillales</taxon>
        <taxon>Paenibacillaceae</taxon>
        <taxon>Cohnella</taxon>
    </lineage>
</organism>
<dbReference type="GO" id="GO:0005507">
    <property type="term" value="F:copper ion binding"/>
    <property type="evidence" value="ECO:0007669"/>
    <property type="project" value="InterPro"/>
</dbReference>
<comment type="subcellular location">
    <subcellularLocation>
        <location evidence="1">Cell envelope</location>
    </subcellularLocation>
</comment>
<proteinExistence type="predicted"/>
<dbReference type="Pfam" id="PF04234">
    <property type="entry name" value="CopC"/>
    <property type="match status" value="1"/>
</dbReference>
<dbReference type="AlphaFoldDB" id="A0A841SVN1"/>
<dbReference type="InterPro" id="IPR014756">
    <property type="entry name" value="Ig_E-set"/>
</dbReference>
<dbReference type="GO" id="GO:0042597">
    <property type="term" value="C:periplasmic space"/>
    <property type="evidence" value="ECO:0007669"/>
    <property type="project" value="InterPro"/>
</dbReference>
<feature type="transmembrane region" description="Helical" evidence="5">
    <location>
        <begin position="412"/>
        <end position="432"/>
    </location>
</feature>
<dbReference type="EMBL" id="JACJVQ010000005">
    <property type="protein sequence ID" value="MBB6633677.1"/>
    <property type="molecule type" value="Genomic_DNA"/>
</dbReference>
<evidence type="ECO:0000313" key="7">
    <source>
        <dbReference type="EMBL" id="MBB6633677.1"/>
    </source>
</evidence>
<dbReference type="RefSeq" id="WP_185118903.1">
    <property type="nucleotide sequence ID" value="NZ_JACJVQ010000005.1"/>
</dbReference>
<keyword evidence="4" id="KW-0186">Copper</keyword>
<gene>
    <name evidence="7" type="ORF">H7B67_06115</name>
</gene>
<keyword evidence="8" id="KW-1185">Reference proteome</keyword>
<evidence type="ECO:0000259" key="6">
    <source>
        <dbReference type="Pfam" id="PF04234"/>
    </source>
</evidence>
<feature type="transmembrane region" description="Helical" evidence="5">
    <location>
        <begin position="309"/>
        <end position="329"/>
    </location>
</feature>
<keyword evidence="3" id="KW-0732">Signal</keyword>
<keyword evidence="2" id="KW-0479">Metal-binding</keyword>
<evidence type="ECO:0000256" key="4">
    <source>
        <dbReference type="ARBA" id="ARBA00023008"/>
    </source>
</evidence>
<dbReference type="GO" id="GO:0006825">
    <property type="term" value="P:copper ion transport"/>
    <property type="evidence" value="ECO:0007669"/>
    <property type="project" value="InterPro"/>
</dbReference>
<evidence type="ECO:0000256" key="3">
    <source>
        <dbReference type="ARBA" id="ARBA00022729"/>
    </source>
</evidence>
<dbReference type="SUPFAM" id="SSF81296">
    <property type="entry name" value="E set domains"/>
    <property type="match status" value="1"/>
</dbReference>
<dbReference type="InterPro" id="IPR032694">
    <property type="entry name" value="CopC/D"/>
</dbReference>
<name>A0A841SVN1_9BACL</name>
<feature type="transmembrane region" description="Helical" evidence="5">
    <location>
        <begin position="180"/>
        <end position="197"/>
    </location>
</feature>
<reference evidence="7 8" key="1">
    <citation type="submission" date="2020-08" db="EMBL/GenBank/DDBJ databases">
        <title>Cohnella phylogeny.</title>
        <authorList>
            <person name="Dunlap C."/>
        </authorList>
    </citation>
    <scope>NUCLEOTIDE SEQUENCE [LARGE SCALE GENOMIC DNA]</scope>
    <source>
        <strain evidence="7 8">DSM 25241</strain>
    </source>
</reference>
<dbReference type="PANTHER" id="PTHR34820">
    <property type="entry name" value="INNER MEMBRANE PROTEIN YEBZ"/>
    <property type="match status" value="1"/>
</dbReference>
<dbReference type="GO" id="GO:0005886">
    <property type="term" value="C:plasma membrane"/>
    <property type="evidence" value="ECO:0007669"/>
    <property type="project" value="TreeGrafter"/>
</dbReference>
<evidence type="ECO:0000256" key="1">
    <source>
        <dbReference type="ARBA" id="ARBA00004196"/>
    </source>
</evidence>
<dbReference type="GO" id="GO:0030313">
    <property type="term" value="C:cell envelope"/>
    <property type="evidence" value="ECO:0007669"/>
    <property type="project" value="UniProtKB-SubCell"/>
</dbReference>
<keyword evidence="5" id="KW-0812">Transmembrane</keyword>
<feature type="transmembrane region" description="Helical" evidence="5">
    <location>
        <begin position="256"/>
        <end position="274"/>
    </location>
</feature>
<feature type="transmembrane region" description="Helical" evidence="5">
    <location>
        <begin position="341"/>
        <end position="365"/>
    </location>
</feature>
<evidence type="ECO:0000256" key="5">
    <source>
        <dbReference type="SAM" id="Phobius"/>
    </source>
</evidence>
<evidence type="ECO:0000313" key="8">
    <source>
        <dbReference type="Proteomes" id="UP000535838"/>
    </source>
</evidence>
<keyword evidence="5" id="KW-0472">Membrane</keyword>
<evidence type="ECO:0000256" key="2">
    <source>
        <dbReference type="ARBA" id="ARBA00022723"/>
    </source>
</evidence>
<dbReference type="InterPro" id="IPR014755">
    <property type="entry name" value="Cu-Rt/internalin_Ig-like"/>
</dbReference>
<comment type="caution">
    <text evidence="7">The sequence shown here is derived from an EMBL/GenBank/DDBJ whole genome shotgun (WGS) entry which is preliminary data.</text>
</comment>
<accession>A0A841SVN1</accession>
<dbReference type="Gene3D" id="2.60.40.1220">
    <property type="match status" value="1"/>
</dbReference>
<feature type="transmembrane region" description="Helical" evidence="5">
    <location>
        <begin position="377"/>
        <end position="400"/>
    </location>
</feature>
<keyword evidence="5" id="KW-1133">Transmembrane helix</keyword>
<feature type="domain" description="CopC" evidence="6">
    <location>
        <begin position="43"/>
        <end position="138"/>
    </location>
</feature>
<dbReference type="PANTHER" id="PTHR34820:SF4">
    <property type="entry name" value="INNER MEMBRANE PROTEIN YEBZ"/>
    <property type="match status" value="1"/>
</dbReference>
<sequence>MHAVRIKNGQSFFSKYKTIQWLLYALLAALLAFGFLPGQASAHAVLEKATPSQDEKLETGPSVVELLFNERLDSSSTPKILVLNSSSEKIADGKVEKFSEGKGIRLALPTLKEDHYTVSYDVISADGHPVTGAYVFTVGNPPPLPDSSSLDPHAQVGHDHSHGGEEQLTVMGFLLYASRIAYYAGLLGLAGLLLWSLQRSASPVVKEARETVTRFGGKFVLCATLVYVVLSINNLTQGEPLSEWWRVLSETTVGKLYSASLLLALAAPLVTSLTAPGRLFWVAVALFVEAWNGHAAAFDPLSYSIVLDYAHLVAASLWTGGLVLLALIWRKERPEAGRFALLFSKWALISFLVLWVTGVLSTLNFLPSWKYVLYTNWGTWLIVKAAVSFLVVIVAFFIRLRLRKGNLPQQSLLWSDIGLLSAIVVVVGILTYQNPLPANEALHYHDMGEDMHVTLRISPNAPGDNSIQLKVWLPESLGQPKSTVLRLQPIDREDVAYIDVPLEPYEDQELDDFPGFVKAAYEAQGPYLPFAGKWQAQIRVMDSEDNELVRETTFRIY</sequence>
<dbReference type="Proteomes" id="UP000535838">
    <property type="component" value="Unassembled WGS sequence"/>
</dbReference>
<protein>
    <submittedName>
        <fullName evidence="7">Copper resistance protein CopC/CopD</fullName>
    </submittedName>
</protein>
<dbReference type="GO" id="GO:0046688">
    <property type="term" value="P:response to copper ion"/>
    <property type="evidence" value="ECO:0007669"/>
    <property type="project" value="InterPro"/>
</dbReference>
<dbReference type="InterPro" id="IPR007348">
    <property type="entry name" value="CopC_dom"/>
</dbReference>